<organism evidence="1 2">
    <name type="scientific">Gossypium trilobum</name>
    <dbReference type="NCBI Taxonomy" id="34281"/>
    <lineage>
        <taxon>Eukaryota</taxon>
        <taxon>Viridiplantae</taxon>
        <taxon>Streptophyta</taxon>
        <taxon>Embryophyta</taxon>
        <taxon>Tracheophyta</taxon>
        <taxon>Spermatophyta</taxon>
        <taxon>Magnoliopsida</taxon>
        <taxon>eudicotyledons</taxon>
        <taxon>Gunneridae</taxon>
        <taxon>Pentapetalae</taxon>
        <taxon>rosids</taxon>
        <taxon>malvids</taxon>
        <taxon>Malvales</taxon>
        <taxon>Malvaceae</taxon>
        <taxon>Malvoideae</taxon>
        <taxon>Gossypium</taxon>
    </lineage>
</organism>
<reference evidence="1 2" key="1">
    <citation type="journal article" date="2019" name="Genome Biol. Evol.">
        <title>Insights into the evolution of the New World diploid cottons (Gossypium, subgenus Houzingenia) based on genome sequencing.</title>
        <authorList>
            <person name="Grover C.E."/>
            <person name="Arick M.A. 2nd"/>
            <person name="Thrash A."/>
            <person name="Conover J.L."/>
            <person name="Sanders W.S."/>
            <person name="Peterson D.G."/>
            <person name="Frelichowski J.E."/>
            <person name="Scheffler J.A."/>
            <person name="Scheffler B.E."/>
            <person name="Wendel J.F."/>
        </authorList>
    </citation>
    <scope>NUCLEOTIDE SEQUENCE [LARGE SCALE GENOMIC DNA]</scope>
    <source>
        <strain evidence="1">8</strain>
        <tissue evidence="1">Leaf</tissue>
    </source>
</reference>
<comment type="caution">
    <text evidence="1">The sequence shown here is derived from an EMBL/GenBank/DDBJ whole genome shotgun (WGS) entry which is preliminary data.</text>
</comment>
<proteinExistence type="predicted"/>
<name>A0A7J9D9W7_9ROSI</name>
<protein>
    <submittedName>
        <fullName evidence="1">Uncharacterized protein</fullName>
    </submittedName>
</protein>
<keyword evidence="2" id="KW-1185">Reference proteome</keyword>
<gene>
    <name evidence="1" type="ORF">Gotri_020626</name>
</gene>
<dbReference type="EMBL" id="JABEZW010000001">
    <property type="protein sequence ID" value="MBA0757530.1"/>
    <property type="molecule type" value="Genomic_DNA"/>
</dbReference>
<dbReference type="AlphaFoldDB" id="A0A7J9D9W7"/>
<accession>A0A7J9D9W7</accession>
<dbReference type="Proteomes" id="UP000593568">
    <property type="component" value="Unassembled WGS sequence"/>
</dbReference>
<evidence type="ECO:0000313" key="1">
    <source>
        <dbReference type="EMBL" id="MBA0757530.1"/>
    </source>
</evidence>
<sequence length="35" mass="3992">MEDEDLKLLEGDVYSEMIHGSPSIKFLELVHTSMP</sequence>
<evidence type="ECO:0000313" key="2">
    <source>
        <dbReference type="Proteomes" id="UP000593568"/>
    </source>
</evidence>